<dbReference type="InterPro" id="IPR004358">
    <property type="entry name" value="Sig_transdc_His_kin-like_C"/>
</dbReference>
<keyword evidence="8" id="KW-0812">Transmembrane</keyword>
<feature type="transmembrane region" description="Helical" evidence="8">
    <location>
        <begin position="6"/>
        <end position="28"/>
    </location>
</feature>
<proteinExistence type="predicted"/>
<dbReference type="eggNOG" id="COG2972">
    <property type="taxonomic scope" value="Bacteria"/>
</dbReference>
<feature type="coiled-coil region" evidence="7">
    <location>
        <begin position="350"/>
        <end position="377"/>
    </location>
</feature>
<keyword evidence="6 10" id="KW-0418">Kinase</keyword>
<dbReference type="HOGENOM" id="CLU_020473_6_2_12"/>
<dbReference type="EC" id="2.7.13.3" evidence="3"/>
<dbReference type="RefSeq" id="WP_014270463.1">
    <property type="nucleotide sequence ID" value="NC_016633.1"/>
</dbReference>
<evidence type="ECO:0000259" key="9">
    <source>
        <dbReference type="PROSITE" id="PS50885"/>
    </source>
</evidence>
<protein>
    <recommendedName>
        <fullName evidence="3">histidine kinase</fullName>
        <ecNumber evidence="3">2.7.13.3</ecNumber>
    </recommendedName>
</protein>
<dbReference type="SMART" id="SM00304">
    <property type="entry name" value="HAMP"/>
    <property type="match status" value="1"/>
</dbReference>
<evidence type="ECO:0000313" key="11">
    <source>
        <dbReference type="Proteomes" id="UP000005632"/>
    </source>
</evidence>
<dbReference type="Pfam" id="PF02518">
    <property type="entry name" value="HATPase_c"/>
    <property type="match status" value="1"/>
</dbReference>
<dbReference type="SMART" id="SM00387">
    <property type="entry name" value="HATPase_c"/>
    <property type="match status" value="1"/>
</dbReference>
<reference evidence="10 11" key="1">
    <citation type="submission" date="2011-11" db="EMBL/GenBank/DDBJ databases">
        <title>Complete sequence of Spirochaeta sp. grapes.</title>
        <authorList>
            <consortium name="US DOE Joint Genome Institute"/>
            <person name="Lucas S."/>
            <person name="Han J."/>
            <person name="Lapidus A."/>
            <person name="Cheng J.-F."/>
            <person name="Goodwin L."/>
            <person name="Pitluck S."/>
            <person name="Peters L."/>
            <person name="Ovchinnikova G."/>
            <person name="Munk A.C."/>
            <person name="Detter J.C."/>
            <person name="Han C."/>
            <person name="Tapia R."/>
            <person name="Land M."/>
            <person name="Hauser L."/>
            <person name="Kyrpides N."/>
            <person name="Ivanova N."/>
            <person name="Pagani I."/>
            <person name="Ritalahtilisa K."/>
            <person name="Loeffler F."/>
            <person name="Woyke T."/>
        </authorList>
    </citation>
    <scope>NUCLEOTIDE SEQUENCE [LARGE SCALE GENOMIC DNA]</scope>
    <source>
        <strain evidence="11">ATCC BAA-1885 / DSM 22778 / Grapes</strain>
    </source>
</reference>
<dbReference type="Pfam" id="PF06580">
    <property type="entry name" value="His_kinase"/>
    <property type="match status" value="1"/>
</dbReference>
<evidence type="ECO:0000256" key="6">
    <source>
        <dbReference type="ARBA" id="ARBA00022777"/>
    </source>
</evidence>
<dbReference type="OrthoDB" id="370211at2"/>
<dbReference type="SUPFAM" id="SSF158472">
    <property type="entry name" value="HAMP domain-like"/>
    <property type="match status" value="1"/>
</dbReference>
<dbReference type="SUPFAM" id="SSF55874">
    <property type="entry name" value="ATPase domain of HSP90 chaperone/DNA topoisomerase II/histidine kinase"/>
    <property type="match status" value="1"/>
</dbReference>
<dbReference type="InterPro" id="IPR010559">
    <property type="entry name" value="Sig_transdc_His_kin_internal"/>
</dbReference>
<dbReference type="CDD" id="cd06225">
    <property type="entry name" value="HAMP"/>
    <property type="match status" value="1"/>
</dbReference>
<evidence type="ECO:0000256" key="8">
    <source>
        <dbReference type="SAM" id="Phobius"/>
    </source>
</evidence>
<organism evidence="10 11">
    <name type="scientific">Sphaerochaeta pleomorpha (strain ATCC BAA-1885 / DSM 22778 / Grapes)</name>
    <dbReference type="NCBI Taxonomy" id="158190"/>
    <lineage>
        <taxon>Bacteria</taxon>
        <taxon>Pseudomonadati</taxon>
        <taxon>Spirochaetota</taxon>
        <taxon>Spirochaetia</taxon>
        <taxon>Spirochaetales</taxon>
        <taxon>Sphaerochaetaceae</taxon>
        <taxon>Sphaerochaeta</taxon>
    </lineage>
</organism>
<keyword evidence="4" id="KW-0597">Phosphoprotein</keyword>
<dbReference type="InterPro" id="IPR003660">
    <property type="entry name" value="HAMP_dom"/>
</dbReference>
<dbReference type="PRINTS" id="PR00344">
    <property type="entry name" value="BCTRLSENSOR"/>
</dbReference>
<dbReference type="Gene3D" id="6.10.340.10">
    <property type="match status" value="1"/>
</dbReference>
<comment type="subcellular location">
    <subcellularLocation>
        <location evidence="2">Membrane</location>
    </subcellularLocation>
</comment>
<keyword evidence="8" id="KW-0472">Membrane</keyword>
<evidence type="ECO:0000256" key="3">
    <source>
        <dbReference type="ARBA" id="ARBA00012438"/>
    </source>
</evidence>
<evidence type="ECO:0000256" key="4">
    <source>
        <dbReference type="ARBA" id="ARBA00022553"/>
    </source>
</evidence>
<evidence type="ECO:0000256" key="7">
    <source>
        <dbReference type="SAM" id="Coils"/>
    </source>
</evidence>
<dbReference type="GO" id="GO:0000155">
    <property type="term" value="F:phosphorelay sensor kinase activity"/>
    <property type="evidence" value="ECO:0007669"/>
    <property type="project" value="InterPro"/>
</dbReference>
<dbReference type="PANTHER" id="PTHR34220:SF7">
    <property type="entry name" value="SENSOR HISTIDINE KINASE YPDA"/>
    <property type="match status" value="1"/>
</dbReference>
<dbReference type="AlphaFoldDB" id="G8QY55"/>
<keyword evidence="7" id="KW-0175">Coiled coil</keyword>
<evidence type="ECO:0000313" key="10">
    <source>
        <dbReference type="EMBL" id="AEV29620.1"/>
    </source>
</evidence>
<feature type="transmembrane region" description="Helical" evidence="8">
    <location>
        <begin position="285"/>
        <end position="309"/>
    </location>
</feature>
<keyword evidence="11" id="KW-1185">Reference proteome</keyword>
<dbReference type="STRING" id="158190.SpiGrapes_1825"/>
<keyword evidence="5" id="KW-0808">Transferase</keyword>
<dbReference type="KEGG" id="sgp:SpiGrapes_1825"/>
<evidence type="ECO:0000256" key="1">
    <source>
        <dbReference type="ARBA" id="ARBA00000085"/>
    </source>
</evidence>
<dbReference type="InterPro" id="IPR036890">
    <property type="entry name" value="HATPase_C_sf"/>
</dbReference>
<dbReference type="Gene3D" id="3.30.565.10">
    <property type="entry name" value="Histidine kinase-like ATPase, C-terminal domain"/>
    <property type="match status" value="1"/>
</dbReference>
<dbReference type="InterPro" id="IPR003594">
    <property type="entry name" value="HATPase_dom"/>
</dbReference>
<evidence type="ECO:0000256" key="2">
    <source>
        <dbReference type="ARBA" id="ARBA00004370"/>
    </source>
</evidence>
<dbReference type="Proteomes" id="UP000005632">
    <property type="component" value="Chromosome"/>
</dbReference>
<dbReference type="Pfam" id="PF00672">
    <property type="entry name" value="HAMP"/>
    <property type="match status" value="1"/>
</dbReference>
<dbReference type="InterPro" id="IPR050640">
    <property type="entry name" value="Bact_2-comp_sensor_kinase"/>
</dbReference>
<comment type="catalytic activity">
    <reaction evidence="1">
        <text>ATP + protein L-histidine = ADP + protein N-phospho-L-histidine.</text>
        <dbReference type="EC" id="2.7.13.3"/>
    </reaction>
</comment>
<gene>
    <name evidence="10" type="ordered locus">SpiGrapes_1825</name>
</gene>
<dbReference type="EMBL" id="CP003155">
    <property type="protein sequence ID" value="AEV29620.1"/>
    <property type="molecule type" value="Genomic_DNA"/>
</dbReference>
<keyword evidence="8" id="KW-1133">Transmembrane helix</keyword>
<feature type="domain" description="HAMP" evidence="9">
    <location>
        <begin position="310"/>
        <end position="362"/>
    </location>
</feature>
<dbReference type="GO" id="GO:0016020">
    <property type="term" value="C:membrane"/>
    <property type="evidence" value="ECO:0007669"/>
    <property type="project" value="UniProtKB-SubCell"/>
</dbReference>
<sequence length="594" mass="66079">MANKSFFSKLLLSFMMVAIIPIVLLGILSMRISIGATRKQLEKQVSSAAIRAGETLALTFTDLQDRLDLFCQDPQLLSVLTSPTKGESEKQQIYQKIFFLLAGKSSRFEMHVIAMDSTIAVSTAYLPKTYNPKEFSSWGLLRTLGEVQGTKVYANRFSSESGTEMIASIGSAIRDTKGTILGYAIIDIPYQRIQEILDSVATELPLSYTILDTCQYLLYDDLSLGEGLPFITPANQSKITSESPSGFLQDFSDKKYLLSSAPFLDNQFTLLSAVPMDLVFQSNNLIAIIAVAMAFIALLFCLLFSWLLAKNFSTSLSKIVLVMGEAEQGNLKARTDVVRDDELGDLANGLNKMIENLDELFEENLQKQDNLRLAEIKQLQAQINPHFLYNTLDSIKYLAKLKMTDEIDTVISRLGTLLKSSINSKGGVETVKETMFIIKSYLELQQICYPGKFDFSMDLDPDIYSFVLPKLIIQPIVENAIIHGMGYKLGKCTLLIKGKVYAESIIFEIIDDGIGMDEELVASVLSPTSVRKETEGMSIGLKNIHRRIQLFFGNEYGLEIESSETFGTTVRIRLPISRQTGHADPVLPTGIFLS</sequence>
<evidence type="ECO:0000256" key="5">
    <source>
        <dbReference type="ARBA" id="ARBA00022679"/>
    </source>
</evidence>
<dbReference type="PANTHER" id="PTHR34220">
    <property type="entry name" value="SENSOR HISTIDINE KINASE YPDA"/>
    <property type="match status" value="1"/>
</dbReference>
<accession>G8QY55</accession>
<name>G8QY55_SPHPG</name>
<dbReference type="PROSITE" id="PS50885">
    <property type="entry name" value="HAMP"/>
    <property type="match status" value="1"/>
</dbReference>